<gene>
    <name evidence="4" type="ORF">HYPSUDRAFT_41419</name>
</gene>
<organism evidence="4 5">
    <name type="scientific">Hypholoma sublateritium (strain FD-334 SS-4)</name>
    <dbReference type="NCBI Taxonomy" id="945553"/>
    <lineage>
        <taxon>Eukaryota</taxon>
        <taxon>Fungi</taxon>
        <taxon>Dikarya</taxon>
        <taxon>Basidiomycota</taxon>
        <taxon>Agaricomycotina</taxon>
        <taxon>Agaricomycetes</taxon>
        <taxon>Agaricomycetidae</taxon>
        <taxon>Agaricales</taxon>
        <taxon>Agaricineae</taxon>
        <taxon>Strophariaceae</taxon>
        <taxon>Hypholoma</taxon>
    </lineage>
</organism>
<keyword evidence="5" id="KW-1185">Reference proteome</keyword>
<sequence length="351" mass="38653">MPTIIKGDKVLVSGANGYIAMWVVRTLLERGYAVRGTVRSASKAKFMEAYFSALGYADKFESVIVDDIMKDGAFDEAVKGVDAIAHTASPFTGNVQTHDDLIKPAVKGTVGMLESALKHGTQVRRIVITSSGAAVISPLDTPTVFTEVDWNEKDPQSVKELGDKAPILPTGYRASKTLAEKAAWSFVEEHKAEIGWDISVINPPFVFGPAIHDFTTIASLNTSLQIWISTVTSSTPLPKEHLLYSESWVDVRDVALAHVLSLEKPDAGGERIIVSAGTWNWQEWIDTANLLENPLKTLPFYKGEPSLLEAGKVEYLISFNTEKEQRILGIKHHTKLETARDTLEDFAKRGW</sequence>
<dbReference type="CDD" id="cd05227">
    <property type="entry name" value="AR_SDR_e"/>
    <property type="match status" value="1"/>
</dbReference>
<dbReference type="Proteomes" id="UP000054270">
    <property type="component" value="Unassembled WGS sequence"/>
</dbReference>
<evidence type="ECO:0000259" key="3">
    <source>
        <dbReference type="Pfam" id="PF01370"/>
    </source>
</evidence>
<feature type="domain" description="NAD-dependent epimerase/dehydratase" evidence="3">
    <location>
        <begin position="10"/>
        <end position="274"/>
    </location>
</feature>
<dbReference type="PANTHER" id="PTHR10366">
    <property type="entry name" value="NAD DEPENDENT EPIMERASE/DEHYDRATASE"/>
    <property type="match status" value="1"/>
</dbReference>
<dbReference type="PANTHER" id="PTHR10366:SF564">
    <property type="entry name" value="STEROL-4-ALPHA-CARBOXYLATE 3-DEHYDROGENASE, DECARBOXYLATING"/>
    <property type="match status" value="1"/>
</dbReference>
<comment type="similarity">
    <text evidence="2">Belongs to the NAD(P)-dependent epimerase/dehydratase family. Dihydroflavonol-4-reductase subfamily.</text>
</comment>
<keyword evidence="1" id="KW-0560">Oxidoreductase</keyword>
<dbReference type="OMA" id="IGREFRF"/>
<dbReference type="AlphaFoldDB" id="A0A0D2L559"/>
<evidence type="ECO:0000313" key="4">
    <source>
        <dbReference type="EMBL" id="KJA22027.1"/>
    </source>
</evidence>
<dbReference type="OrthoDB" id="2735536at2759"/>
<reference evidence="5" key="1">
    <citation type="submission" date="2014-04" db="EMBL/GenBank/DDBJ databases">
        <title>Evolutionary Origins and Diversification of the Mycorrhizal Mutualists.</title>
        <authorList>
            <consortium name="DOE Joint Genome Institute"/>
            <consortium name="Mycorrhizal Genomics Consortium"/>
            <person name="Kohler A."/>
            <person name="Kuo A."/>
            <person name="Nagy L.G."/>
            <person name="Floudas D."/>
            <person name="Copeland A."/>
            <person name="Barry K.W."/>
            <person name="Cichocki N."/>
            <person name="Veneault-Fourrey C."/>
            <person name="LaButti K."/>
            <person name="Lindquist E.A."/>
            <person name="Lipzen A."/>
            <person name="Lundell T."/>
            <person name="Morin E."/>
            <person name="Murat C."/>
            <person name="Riley R."/>
            <person name="Ohm R."/>
            <person name="Sun H."/>
            <person name="Tunlid A."/>
            <person name="Henrissat B."/>
            <person name="Grigoriev I.V."/>
            <person name="Hibbett D.S."/>
            <person name="Martin F."/>
        </authorList>
    </citation>
    <scope>NUCLEOTIDE SEQUENCE [LARGE SCALE GENOMIC DNA]</scope>
    <source>
        <strain evidence="5">FD-334 SS-4</strain>
    </source>
</reference>
<dbReference type="SUPFAM" id="SSF51735">
    <property type="entry name" value="NAD(P)-binding Rossmann-fold domains"/>
    <property type="match status" value="1"/>
</dbReference>
<evidence type="ECO:0000256" key="1">
    <source>
        <dbReference type="ARBA" id="ARBA00023002"/>
    </source>
</evidence>
<dbReference type="Pfam" id="PF01370">
    <property type="entry name" value="Epimerase"/>
    <property type="match status" value="1"/>
</dbReference>
<evidence type="ECO:0000256" key="2">
    <source>
        <dbReference type="ARBA" id="ARBA00023445"/>
    </source>
</evidence>
<dbReference type="InterPro" id="IPR001509">
    <property type="entry name" value="Epimerase_deHydtase"/>
</dbReference>
<protein>
    <recommendedName>
        <fullName evidence="3">NAD-dependent epimerase/dehydratase domain-containing protein</fullName>
    </recommendedName>
</protein>
<dbReference type="EMBL" id="KN817553">
    <property type="protein sequence ID" value="KJA22027.1"/>
    <property type="molecule type" value="Genomic_DNA"/>
</dbReference>
<proteinExistence type="inferred from homology"/>
<dbReference type="Gene3D" id="3.40.50.720">
    <property type="entry name" value="NAD(P)-binding Rossmann-like Domain"/>
    <property type="match status" value="1"/>
</dbReference>
<dbReference type="InterPro" id="IPR036291">
    <property type="entry name" value="NAD(P)-bd_dom_sf"/>
</dbReference>
<dbReference type="GO" id="GO:0016616">
    <property type="term" value="F:oxidoreductase activity, acting on the CH-OH group of donors, NAD or NADP as acceptor"/>
    <property type="evidence" value="ECO:0007669"/>
    <property type="project" value="TreeGrafter"/>
</dbReference>
<accession>A0A0D2L559</accession>
<dbReference type="InterPro" id="IPR050425">
    <property type="entry name" value="NAD(P)_dehydrat-like"/>
</dbReference>
<name>A0A0D2L559_HYPSF</name>
<dbReference type="STRING" id="945553.A0A0D2L559"/>
<evidence type="ECO:0000313" key="5">
    <source>
        <dbReference type="Proteomes" id="UP000054270"/>
    </source>
</evidence>